<proteinExistence type="predicted"/>
<dbReference type="PANTHER" id="PTHR39186:SF1">
    <property type="entry name" value="DUF2071 DOMAIN-CONTAINING PROTEIN"/>
    <property type="match status" value="1"/>
</dbReference>
<organism evidence="1 2">
    <name type="scientific">Hymenobacter glaciei</name>
    <dbReference type="NCBI Taxonomy" id="877209"/>
    <lineage>
        <taxon>Bacteria</taxon>
        <taxon>Pseudomonadati</taxon>
        <taxon>Bacteroidota</taxon>
        <taxon>Cytophagia</taxon>
        <taxon>Cytophagales</taxon>
        <taxon>Hymenobacteraceae</taxon>
        <taxon>Hymenobacter</taxon>
    </lineage>
</organism>
<dbReference type="InterPro" id="IPR018644">
    <property type="entry name" value="DUF2071"/>
</dbReference>
<comment type="caution">
    <text evidence="1">The sequence shown here is derived from an EMBL/GenBank/DDBJ whole genome shotgun (WGS) entry which is preliminary data.</text>
</comment>
<evidence type="ECO:0000313" key="2">
    <source>
        <dbReference type="Proteomes" id="UP001501469"/>
    </source>
</evidence>
<dbReference type="EMBL" id="BAABDK010000025">
    <property type="protein sequence ID" value="GAA4043955.1"/>
    <property type="molecule type" value="Genomic_DNA"/>
</dbReference>
<dbReference type="Proteomes" id="UP001501469">
    <property type="component" value="Unassembled WGS sequence"/>
</dbReference>
<evidence type="ECO:0000313" key="1">
    <source>
        <dbReference type="EMBL" id="GAA4043955.1"/>
    </source>
</evidence>
<protein>
    <submittedName>
        <fullName evidence="1">DUF2071 domain-containing protein</fullName>
    </submittedName>
</protein>
<gene>
    <name evidence="1" type="ORF">GCM10022409_32550</name>
</gene>
<reference evidence="2" key="1">
    <citation type="journal article" date="2019" name="Int. J. Syst. Evol. Microbiol.">
        <title>The Global Catalogue of Microorganisms (GCM) 10K type strain sequencing project: providing services to taxonomists for standard genome sequencing and annotation.</title>
        <authorList>
            <consortium name="The Broad Institute Genomics Platform"/>
            <consortium name="The Broad Institute Genome Sequencing Center for Infectious Disease"/>
            <person name="Wu L."/>
            <person name="Ma J."/>
        </authorList>
    </citation>
    <scope>NUCLEOTIDE SEQUENCE [LARGE SCALE GENOMIC DNA]</scope>
    <source>
        <strain evidence="2">JCM 17225</strain>
    </source>
</reference>
<dbReference type="Gene3D" id="2.40.400.10">
    <property type="entry name" value="Acetoacetate decarboxylase-like"/>
    <property type="match status" value="1"/>
</dbReference>
<dbReference type="InterPro" id="IPR023375">
    <property type="entry name" value="ADC_dom_sf"/>
</dbReference>
<name>A0ABP7UI39_9BACT</name>
<sequence length="262" mass="29075">MLGLAPLPISPLLPDAVPLSARLALRERPSGAPLLRQQWSELLFMHWPVPAELLQAHLPPRLRADTHQGQAWIGIVPFEMSKVRTRFTPPVKGTDTFLELNVRTYVHLDGVPGVWFFSLDATSPLAVLVARTFFHLPYLRATMRLDQPSAELRQFAATRTHGGAPSATFRATWKLGAQLPPAEPGSLDFFLTERYCLYASNKSQTKLYQGRVAHGPWPLRAAQVLHFESDLLEGHGLPTPAGKPLVHAGGPVQVELWPMQQV</sequence>
<dbReference type="SUPFAM" id="SSF160104">
    <property type="entry name" value="Acetoacetate decarboxylase-like"/>
    <property type="match status" value="1"/>
</dbReference>
<dbReference type="Pfam" id="PF09844">
    <property type="entry name" value="DUF2071"/>
    <property type="match status" value="1"/>
</dbReference>
<accession>A0ABP7UI39</accession>
<dbReference type="PANTHER" id="PTHR39186">
    <property type="entry name" value="DUF2071 FAMILY PROTEIN"/>
    <property type="match status" value="1"/>
</dbReference>
<keyword evidence="2" id="KW-1185">Reference proteome</keyword>
<dbReference type="RefSeq" id="WP_345056586.1">
    <property type="nucleotide sequence ID" value="NZ_BAABDK010000025.1"/>
</dbReference>